<accession>A0A934QQ75</accession>
<organism evidence="1 2">
    <name type="scientific">Prauserella cavernicola</name>
    <dbReference type="NCBI Taxonomy" id="2800127"/>
    <lineage>
        <taxon>Bacteria</taxon>
        <taxon>Bacillati</taxon>
        <taxon>Actinomycetota</taxon>
        <taxon>Actinomycetes</taxon>
        <taxon>Pseudonocardiales</taxon>
        <taxon>Pseudonocardiaceae</taxon>
        <taxon>Prauserella</taxon>
    </lineage>
</organism>
<dbReference type="EMBL" id="JAENJH010000002">
    <property type="protein sequence ID" value="MBK1784172.1"/>
    <property type="molecule type" value="Genomic_DNA"/>
</dbReference>
<evidence type="ECO:0000313" key="2">
    <source>
        <dbReference type="Proteomes" id="UP000635245"/>
    </source>
</evidence>
<dbReference type="Proteomes" id="UP000635245">
    <property type="component" value="Unassembled WGS sequence"/>
</dbReference>
<keyword evidence="2" id="KW-1185">Reference proteome</keyword>
<dbReference type="RefSeq" id="WP_200316194.1">
    <property type="nucleotide sequence ID" value="NZ_JAENJH010000002.1"/>
</dbReference>
<dbReference type="AlphaFoldDB" id="A0A934QQ75"/>
<sequence>MALTLPLTQAQSKAAERITWTLDPARSDLPLVTTAPQELGVTDQPVRRLELGVNTVSATSPGDGAAVDVRGQHADGTWSEWIEIDGRRPAVLPERTTTVQTRLVVTGEHEPEEPVTLTAWQDSSTETTETTESTAAAAGMAFRVFATREGLVGGTTANGHVITNRDHFVALPSRRGLATRGGGDYTVKVCTAREARCEWAPVWDVGPWNTKDDHWNAQRETWRDLPHGKPQAQAAYENGHNGGRDGFGRRVKNPAGIDLGDGTFWDGLRLADNAWVTVTYQWTGHGPWGTVAAPWTLHVRSGASRSAPQVGMAARHAQVRIECVARGQWQDGSQGATDGWYRLARDKYVSAAHVRAAAPPPRC</sequence>
<name>A0A934QQ75_9PSEU</name>
<evidence type="ECO:0000313" key="1">
    <source>
        <dbReference type="EMBL" id="MBK1784172.1"/>
    </source>
</evidence>
<gene>
    <name evidence="1" type="ORF">JHE00_07505</name>
</gene>
<proteinExistence type="predicted"/>
<comment type="caution">
    <text evidence="1">The sequence shown here is derived from an EMBL/GenBank/DDBJ whole genome shotgun (WGS) entry which is preliminary data.</text>
</comment>
<evidence type="ECO:0008006" key="3">
    <source>
        <dbReference type="Google" id="ProtNLM"/>
    </source>
</evidence>
<protein>
    <recommendedName>
        <fullName evidence="3">Secreted protein</fullName>
    </recommendedName>
</protein>
<reference evidence="1" key="1">
    <citation type="submission" date="2020-12" db="EMBL/GenBank/DDBJ databases">
        <title>Prauserella sp. ASG 168, a novel actinomycete isolated from cave rock.</title>
        <authorList>
            <person name="Suriyachadkun C."/>
        </authorList>
    </citation>
    <scope>NUCLEOTIDE SEQUENCE</scope>
    <source>
        <strain evidence="1">ASG 168</strain>
    </source>
</reference>